<evidence type="ECO:0000313" key="4">
    <source>
        <dbReference type="Proteomes" id="UP000503313"/>
    </source>
</evidence>
<reference evidence="3 4" key="1">
    <citation type="submission" date="2020-05" db="EMBL/GenBank/DDBJ databases">
        <title>Complete genome sequencing of Campylobacter and Arcobacter type strains.</title>
        <authorList>
            <person name="Miller W.G."/>
            <person name="Yee E."/>
        </authorList>
    </citation>
    <scope>NUCLEOTIDE SEQUENCE [LARGE SCALE GENOMIC DNA]</scope>
    <source>
        <strain evidence="3 4">LMG 25694</strain>
    </source>
</reference>
<keyword evidence="4" id="KW-1185">Reference proteome</keyword>
<sequence>MNINFSKLFQKLIPFIYIILIAYILNSILFFFLPKNGVSYIKDSSSTLDYKKYDFYSNIKKIEDRSFEQIKDKPLQTLEKYDLKAIYYTAFDKGWITIEEKSRTQSYILAYGEEIDGYVLFKLFKNYVLFKKNNKEYKLEIKEKEISNFDMNQSNQQIEEKENGAVVKREYLNSYISNVEKIWSNISIQELKNGDKIEGFKIENINKDSVFEKLGLKKGDVIKSVNNNVLSSYAEAFKVYNNIENTKYLNIEILRNNEVVELNYEID</sequence>
<dbReference type="RefSeq" id="WP_129011773.1">
    <property type="nucleotide sequence ID" value="NZ_CP053835.1"/>
</dbReference>
<feature type="transmembrane region" description="Helical" evidence="1">
    <location>
        <begin position="12"/>
        <end position="33"/>
    </location>
</feature>
<dbReference type="KEGG" id="adz:ADFLV_2437"/>
<dbReference type="EMBL" id="CP053835">
    <property type="protein sequence ID" value="QKF78425.1"/>
    <property type="molecule type" value="Genomic_DNA"/>
</dbReference>
<organism evidence="3 4">
    <name type="scientific">Arcobacter defluvii</name>
    <dbReference type="NCBI Taxonomy" id="873191"/>
    <lineage>
        <taxon>Bacteria</taxon>
        <taxon>Pseudomonadati</taxon>
        <taxon>Campylobacterota</taxon>
        <taxon>Epsilonproteobacteria</taxon>
        <taxon>Campylobacterales</taxon>
        <taxon>Arcobacteraceae</taxon>
        <taxon>Arcobacter</taxon>
    </lineage>
</organism>
<feature type="domain" description="PDZ" evidence="2">
    <location>
        <begin position="193"/>
        <end position="264"/>
    </location>
</feature>
<evidence type="ECO:0000256" key="1">
    <source>
        <dbReference type="SAM" id="Phobius"/>
    </source>
</evidence>
<gene>
    <name evidence="3" type="ORF">ADFLV_2437</name>
</gene>
<keyword evidence="1" id="KW-0812">Transmembrane</keyword>
<dbReference type="Gene3D" id="2.30.42.10">
    <property type="match status" value="1"/>
</dbReference>
<evidence type="ECO:0000313" key="3">
    <source>
        <dbReference type="EMBL" id="QKF78425.1"/>
    </source>
</evidence>
<keyword evidence="1" id="KW-0472">Membrane</keyword>
<dbReference type="Pfam" id="PF13180">
    <property type="entry name" value="PDZ_2"/>
    <property type="match status" value="1"/>
</dbReference>
<proteinExistence type="predicted"/>
<name>A0AAE7E6Z2_9BACT</name>
<dbReference type="Proteomes" id="UP000503313">
    <property type="component" value="Chromosome"/>
</dbReference>
<keyword evidence="1" id="KW-1133">Transmembrane helix</keyword>
<accession>A0AAE7E6Z2</accession>
<dbReference type="SUPFAM" id="SSF50156">
    <property type="entry name" value="PDZ domain-like"/>
    <property type="match status" value="1"/>
</dbReference>
<evidence type="ECO:0000259" key="2">
    <source>
        <dbReference type="Pfam" id="PF13180"/>
    </source>
</evidence>
<dbReference type="InterPro" id="IPR001478">
    <property type="entry name" value="PDZ"/>
</dbReference>
<protein>
    <submittedName>
        <fullName evidence="3">Type II secretion/transformation system, C protein</fullName>
    </submittedName>
</protein>
<dbReference type="AlphaFoldDB" id="A0AAE7E6Z2"/>
<dbReference type="InterPro" id="IPR036034">
    <property type="entry name" value="PDZ_sf"/>
</dbReference>